<name>A0A0G2ESI1_PHACM</name>
<reference evidence="1 2" key="1">
    <citation type="submission" date="2015-05" db="EMBL/GenBank/DDBJ databases">
        <title>Distinctive expansion of gene families associated with plant cell wall degradation and secondary metabolism in the genomes of grapevine trunk pathogens.</title>
        <authorList>
            <person name="Lawrence D.P."/>
            <person name="Travadon R."/>
            <person name="Rolshausen P.E."/>
            <person name="Baumgartner K."/>
        </authorList>
    </citation>
    <scope>NUCLEOTIDE SEQUENCE [LARGE SCALE GENOMIC DNA]</scope>
    <source>
        <strain evidence="1">UCRPC4</strain>
    </source>
</reference>
<dbReference type="OrthoDB" id="20368at2759"/>
<dbReference type="AlphaFoldDB" id="A0A0G2ESI1"/>
<keyword evidence="2" id="KW-1185">Reference proteome</keyword>
<evidence type="ECO:0000313" key="2">
    <source>
        <dbReference type="Proteomes" id="UP000053317"/>
    </source>
</evidence>
<reference evidence="1 2" key="2">
    <citation type="submission" date="2015-05" db="EMBL/GenBank/DDBJ databases">
        <authorList>
            <person name="Morales-Cruz A."/>
            <person name="Amrine K.C."/>
            <person name="Cantu D."/>
        </authorList>
    </citation>
    <scope>NUCLEOTIDE SEQUENCE [LARGE SCALE GENOMIC DNA]</scope>
    <source>
        <strain evidence="1">UCRPC4</strain>
    </source>
</reference>
<sequence length="450" mass="50950">MAKYTVDQGKLRAQYEMDALHAQQWVADMKAYLLEQEKPNIEPLRKLCSETEWIPNRVFQCDHSEGGIANIFVQVLECVRFAIMGGASVIIPKIAYRGTILAELSGHDAGGLEYLFDKDVFISSLQTACPQLGLYENRESIPNISADQTALNIEPRDLRLEMSYVGWRERFEATLKETMEAEKKEDPNAESHEITLVNITPYGHHLIFTYYIAEDNVDLQSTFSSILRFNEAIYEMSAWTLYGLSSFDPSLQPPSQDSGKSPLDFLKGLGLVGVHLRVEADAQAIHWPGYEVQTKDYFDRIDALREESLQDEGGSPVNTIYLATGNQAHRELFSHHAWVRNQYHVIDKSTVLSALSTESRNLTQEMENLTWDQQALIDMVVLSHGCRMVTGMVLSSYIWKVALHRHLTLNTAYGIDLPNFTTDQATFDDGLSYIPGAPGDAPWFRRSTWP</sequence>
<dbReference type="Gene3D" id="3.40.50.11350">
    <property type="match status" value="1"/>
</dbReference>
<dbReference type="Proteomes" id="UP000053317">
    <property type="component" value="Unassembled WGS sequence"/>
</dbReference>
<comment type="caution">
    <text evidence="1">The sequence shown here is derived from an EMBL/GenBank/DDBJ whole genome shotgun (WGS) entry which is preliminary data.</text>
</comment>
<protein>
    <submittedName>
        <fullName evidence="1">Putative alternative oxidase</fullName>
    </submittedName>
</protein>
<organism evidence="1 2">
    <name type="scientific">Phaeomoniella chlamydospora</name>
    <name type="common">Phaeoacremonium chlamydosporum</name>
    <dbReference type="NCBI Taxonomy" id="158046"/>
    <lineage>
        <taxon>Eukaryota</taxon>
        <taxon>Fungi</taxon>
        <taxon>Dikarya</taxon>
        <taxon>Ascomycota</taxon>
        <taxon>Pezizomycotina</taxon>
        <taxon>Eurotiomycetes</taxon>
        <taxon>Chaetothyriomycetidae</taxon>
        <taxon>Phaeomoniellales</taxon>
        <taxon>Phaeomoniellaceae</taxon>
        <taxon>Phaeomoniella</taxon>
    </lineage>
</organism>
<gene>
    <name evidence="1" type="ORF">UCRPC4_g01610</name>
</gene>
<evidence type="ECO:0000313" key="1">
    <source>
        <dbReference type="EMBL" id="KKY25697.1"/>
    </source>
</evidence>
<accession>A0A0G2ESI1</accession>
<proteinExistence type="predicted"/>
<dbReference type="EMBL" id="LCWF01000039">
    <property type="protein sequence ID" value="KKY25697.1"/>
    <property type="molecule type" value="Genomic_DNA"/>
</dbReference>